<dbReference type="InterPro" id="IPR011060">
    <property type="entry name" value="RibuloseP-bd_barrel"/>
</dbReference>
<organism evidence="10 11">
    <name type="scientific">Actinacidiphila acididurans</name>
    <dbReference type="NCBI Taxonomy" id="2784346"/>
    <lineage>
        <taxon>Bacteria</taxon>
        <taxon>Bacillati</taxon>
        <taxon>Actinomycetota</taxon>
        <taxon>Actinomycetes</taxon>
        <taxon>Kitasatosporales</taxon>
        <taxon>Streptomycetaceae</taxon>
        <taxon>Actinacidiphila</taxon>
    </lineage>
</organism>
<evidence type="ECO:0000256" key="8">
    <source>
        <dbReference type="SAM" id="MobiDB-lite"/>
    </source>
</evidence>
<dbReference type="InterPro" id="IPR001754">
    <property type="entry name" value="OMPdeCOase_dom"/>
</dbReference>
<keyword evidence="3 7" id="KW-0210">Decarboxylase</keyword>
<protein>
    <recommendedName>
        <fullName evidence="7">Orotidine 5'-phosphate decarboxylase</fullName>
        <ecNumber evidence="7">4.1.1.23</ecNumber>
    </recommendedName>
    <alternativeName>
        <fullName evidence="7">OMP decarboxylase</fullName>
        <shortName evidence="7">OMPDCase</shortName>
        <shortName evidence="7">OMPdecase</shortName>
    </alternativeName>
</protein>
<keyword evidence="5 7" id="KW-0456">Lyase</keyword>
<gene>
    <name evidence="7 10" type="primary">pyrF</name>
    <name evidence="10" type="ORF">ITX44_35325</name>
</gene>
<dbReference type="Proteomes" id="UP000749040">
    <property type="component" value="Unassembled WGS sequence"/>
</dbReference>
<evidence type="ECO:0000256" key="2">
    <source>
        <dbReference type="ARBA" id="ARBA00008847"/>
    </source>
</evidence>
<dbReference type="SUPFAM" id="SSF51366">
    <property type="entry name" value="Ribulose-phoshate binding barrel"/>
    <property type="match status" value="1"/>
</dbReference>
<accession>A0ABS2U6F7</accession>
<evidence type="ECO:0000256" key="3">
    <source>
        <dbReference type="ARBA" id="ARBA00022793"/>
    </source>
</evidence>
<evidence type="ECO:0000313" key="10">
    <source>
        <dbReference type="EMBL" id="MBM9509738.1"/>
    </source>
</evidence>
<comment type="similarity">
    <text evidence="2 7">Belongs to the OMP decarboxylase family. Type 2 subfamily.</text>
</comment>
<dbReference type="Gene3D" id="3.20.20.70">
    <property type="entry name" value="Aldolase class I"/>
    <property type="match status" value="1"/>
</dbReference>
<proteinExistence type="inferred from homology"/>
<dbReference type="RefSeq" id="WP_205363185.1">
    <property type="nucleotide sequence ID" value="NZ_JADKYB010000028.1"/>
</dbReference>
<dbReference type="CDD" id="cd04725">
    <property type="entry name" value="OMP_decarboxylase_like"/>
    <property type="match status" value="1"/>
</dbReference>
<comment type="catalytic activity">
    <reaction evidence="6 7">
        <text>orotidine 5'-phosphate + H(+) = UMP + CO2</text>
        <dbReference type="Rhea" id="RHEA:11596"/>
        <dbReference type="ChEBI" id="CHEBI:15378"/>
        <dbReference type="ChEBI" id="CHEBI:16526"/>
        <dbReference type="ChEBI" id="CHEBI:57538"/>
        <dbReference type="ChEBI" id="CHEBI:57865"/>
        <dbReference type="EC" id="4.1.1.23"/>
    </reaction>
</comment>
<dbReference type="InterPro" id="IPR011995">
    <property type="entry name" value="OMPdecase_type-2"/>
</dbReference>
<feature type="active site" description="Proton donor" evidence="7">
    <location>
        <position position="113"/>
    </location>
</feature>
<feature type="domain" description="Orotidine 5'-phosphate decarboxylase" evidence="9">
    <location>
        <begin position="34"/>
        <end position="279"/>
    </location>
</feature>
<evidence type="ECO:0000313" key="11">
    <source>
        <dbReference type="Proteomes" id="UP000749040"/>
    </source>
</evidence>
<evidence type="ECO:0000256" key="5">
    <source>
        <dbReference type="ARBA" id="ARBA00023239"/>
    </source>
</evidence>
<evidence type="ECO:0000256" key="1">
    <source>
        <dbReference type="ARBA" id="ARBA00004861"/>
    </source>
</evidence>
<feature type="compositionally biased region" description="Low complexity" evidence="8">
    <location>
        <begin position="1"/>
        <end position="13"/>
    </location>
</feature>
<dbReference type="PANTHER" id="PTHR43375">
    <property type="entry name" value="OROTIDINE 5'-PHOSPHATE DECARBOXYLASE"/>
    <property type="match status" value="1"/>
</dbReference>
<reference evidence="10 11" key="1">
    <citation type="submission" date="2021-01" db="EMBL/GenBank/DDBJ databases">
        <title>Streptomyces acididurans sp. nov., isolated from a peat swamp forest soil.</title>
        <authorList>
            <person name="Chantavorakit T."/>
            <person name="Duangmal K."/>
        </authorList>
    </citation>
    <scope>NUCLEOTIDE SEQUENCE [LARGE SCALE GENOMIC DNA]</scope>
    <source>
        <strain evidence="10 11">KK5PA1</strain>
    </source>
</reference>
<dbReference type="Pfam" id="PF00215">
    <property type="entry name" value="OMPdecase"/>
    <property type="match status" value="1"/>
</dbReference>
<dbReference type="EC" id="4.1.1.23" evidence="7"/>
<evidence type="ECO:0000256" key="6">
    <source>
        <dbReference type="ARBA" id="ARBA00049157"/>
    </source>
</evidence>
<dbReference type="PANTHER" id="PTHR43375:SF1">
    <property type="entry name" value="OROTIDINE 5'-PHOSPHATE DECARBOXYLASE"/>
    <property type="match status" value="1"/>
</dbReference>
<feature type="region of interest" description="Disordered" evidence="8">
    <location>
        <begin position="1"/>
        <end position="20"/>
    </location>
</feature>
<keyword evidence="4 7" id="KW-0665">Pyrimidine biosynthesis</keyword>
<dbReference type="NCBIfam" id="TIGR02127">
    <property type="entry name" value="pyrF_sub2"/>
    <property type="match status" value="1"/>
</dbReference>
<keyword evidence="11" id="KW-1185">Reference proteome</keyword>
<comment type="caution">
    <text evidence="10">The sequence shown here is derived from an EMBL/GenBank/DDBJ whole genome shotgun (WGS) entry which is preliminary data.</text>
</comment>
<evidence type="ECO:0000256" key="7">
    <source>
        <dbReference type="HAMAP-Rule" id="MF_01215"/>
    </source>
</evidence>
<comment type="pathway">
    <text evidence="1 7">Pyrimidine metabolism; UMP biosynthesis via de novo pathway; UMP from orotate: step 2/2.</text>
</comment>
<dbReference type="SMART" id="SM00934">
    <property type="entry name" value="OMPdecase"/>
    <property type="match status" value="1"/>
</dbReference>
<dbReference type="InterPro" id="IPR018089">
    <property type="entry name" value="OMPdecase_AS"/>
</dbReference>
<name>A0ABS2U6F7_9ACTN</name>
<dbReference type="HAMAP" id="MF_01215">
    <property type="entry name" value="OMPdecase_type2"/>
    <property type="match status" value="1"/>
</dbReference>
<dbReference type="GO" id="GO:0004590">
    <property type="term" value="F:orotidine-5'-phosphate decarboxylase activity"/>
    <property type="evidence" value="ECO:0007669"/>
    <property type="project" value="UniProtKB-EC"/>
</dbReference>
<dbReference type="PROSITE" id="PS00156">
    <property type="entry name" value="OMPDECASE"/>
    <property type="match status" value="1"/>
</dbReference>
<dbReference type="InterPro" id="IPR013785">
    <property type="entry name" value="Aldolase_TIM"/>
</dbReference>
<evidence type="ECO:0000256" key="4">
    <source>
        <dbReference type="ARBA" id="ARBA00022975"/>
    </source>
</evidence>
<evidence type="ECO:0000259" key="9">
    <source>
        <dbReference type="SMART" id="SM00934"/>
    </source>
</evidence>
<sequence length="303" mass="30505">MSSPTTPSAATAPGDAAPEPFGARLRRAMDTRGPLCVGLDPHASLLTAWGLADDPAGLERFAMTVVEALADRVAVLKPQSAFFERFGSRGVAVLERAVAAAREAGALVLMDAKRGDIGSTMAAYAATYLDRDAPLFSDAVTVSPFLGFGSLRPALAAARAAGSGVFVLALTSNPEGAEVQRAVTPDGRQVAQVILDHIAEENAGADPLGPVGAVVGATLAEAGVDLRVGGPLLAPGVGAQGATPEDLPALFGPALANALPSVSRDVLRHGPDPAALRNAAVAYADRVRAAVAGAGKATGNPLR</sequence>
<dbReference type="EMBL" id="JADKYB010000028">
    <property type="protein sequence ID" value="MBM9509738.1"/>
    <property type="molecule type" value="Genomic_DNA"/>
</dbReference>